<name>A0A178L4I7_9PSED</name>
<sequence length="119" mass="12534">MRHRHEIPGFRRRDGGELFPHALGEGGLAADEYRHVSAQAQPQRRQVVEADAQAPEVIQAEQGSGGIRAAATDATAHGQALGQPEVGALAGTACFLQQASRAQDEILFGGDARQAVAQV</sequence>
<evidence type="ECO:0000313" key="2">
    <source>
        <dbReference type="Proteomes" id="UP000078356"/>
    </source>
</evidence>
<organism evidence="1 2">
    <name type="scientific">Pseudomonas oryzihabitans</name>
    <dbReference type="NCBI Taxonomy" id="47885"/>
    <lineage>
        <taxon>Bacteria</taxon>
        <taxon>Pseudomonadati</taxon>
        <taxon>Pseudomonadota</taxon>
        <taxon>Gammaproteobacteria</taxon>
        <taxon>Pseudomonadales</taxon>
        <taxon>Pseudomonadaceae</taxon>
        <taxon>Pseudomonas</taxon>
    </lineage>
</organism>
<proteinExistence type="predicted"/>
<reference evidence="1 2" key="1">
    <citation type="submission" date="2016-04" db="EMBL/GenBank/DDBJ databases">
        <title>Draft Genome Sequences of Staphylococcus capitis Strain H36, S. capitis Strain H65, S. cohnii Strain H62, S. hominis Strain H69, Mycobacterium iranicum Strain H39, Plantibacter sp. Strain H53, Pseudomonas oryzihabitans Strain H72, and Microbacterium sp. Strain H83, isolated from residential settings.</title>
        <authorList>
            <person name="Lymperopoulou D."/>
            <person name="Adams R.I."/>
            <person name="Lindow S."/>
            <person name="Coil D.A."/>
            <person name="Jospin G."/>
            <person name="Eisen J.A."/>
        </authorList>
    </citation>
    <scope>NUCLEOTIDE SEQUENCE [LARGE SCALE GENOMIC DNA]</scope>
    <source>
        <strain evidence="1 2">H72</strain>
    </source>
</reference>
<evidence type="ECO:0000313" key="1">
    <source>
        <dbReference type="EMBL" id="OAN24096.1"/>
    </source>
</evidence>
<comment type="caution">
    <text evidence="1">The sequence shown here is derived from an EMBL/GenBank/DDBJ whole genome shotgun (WGS) entry which is preliminary data.</text>
</comment>
<dbReference type="EMBL" id="LWCR01000067">
    <property type="protein sequence ID" value="OAN24096.1"/>
    <property type="molecule type" value="Genomic_DNA"/>
</dbReference>
<accession>A0A178L4I7</accession>
<protein>
    <submittedName>
        <fullName evidence="1">Uncharacterized protein</fullName>
    </submittedName>
</protein>
<dbReference type="Proteomes" id="UP000078356">
    <property type="component" value="Unassembled WGS sequence"/>
</dbReference>
<dbReference type="AlphaFoldDB" id="A0A178L4I7"/>
<gene>
    <name evidence="1" type="ORF">A4V15_08630</name>
</gene>